<comment type="caution">
    <text evidence="1">The sequence shown here is derived from an EMBL/GenBank/DDBJ whole genome shotgun (WGS) entry which is preliminary data.</text>
</comment>
<dbReference type="AlphaFoldDB" id="A0AAD8KY22"/>
<organism evidence="1 2">
    <name type="scientific">Tagetes erecta</name>
    <name type="common">African marigold</name>
    <dbReference type="NCBI Taxonomy" id="13708"/>
    <lineage>
        <taxon>Eukaryota</taxon>
        <taxon>Viridiplantae</taxon>
        <taxon>Streptophyta</taxon>
        <taxon>Embryophyta</taxon>
        <taxon>Tracheophyta</taxon>
        <taxon>Spermatophyta</taxon>
        <taxon>Magnoliopsida</taxon>
        <taxon>eudicotyledons</taxon>
        <taxon>Gunneridae</taxon>
        <taxon>Pentapetalae</taxon>
        <taxon>asterids</taxon>
        <taxon>campanulids</taxon>
        <taxon>Asterales</taxon>
        <taxon>Asteraceae</taxon>
        <taxon>Asteroideae</taxon>
        <taxon>Heliantheae alliance</taxon>
        <taxon>Tageteae</taxon>
        <taxon>Tagetes</taxon>
    </lineage>
</organism>
<dbReference type="Proteomes" id="UP001229421">
    <property type="component" value="Unassembled WGS sequence"/>
</dbReference>
<name>A0AAD8KY22_TARER</name>
<keyword evidence="2" id="KW-1185">Reference proteome</keyword>
<gene>
    <name evidence="1" type="ORF">QVD17_17261</name>
</gene>
<protein>
    <submittedName>
        <fullName evidence="1">Uncharacterized protein</fullName>
    </submittedName>
</protein>
<evidence type="ECO:0000313" key="2">
    <source>
        <dbReference type="Proteomes" id="UP001229421"/>
    </source>
</evidence>
<accession>A0AAD8KY22</accession>
<proteinExistence type="predicted"/>
<dbReference type="EMBL" id="JAUHHV010000004">
    <property type="protein sequence ID" value="KAK1428427.1"/>
    <property type="molecule type" value="Genomic_DNA"/>
</dbReference>
<sequence length="123" mass="13078">MFESNSSKVLGLGAMCSESYHASWLLQDGSNLPFRRIQVRVLVPLQSKTQNQKTHLWLVANGSKRLGMIDAKRKGSGGAAGGTSSCSGFGFTIVAAAHANCDSGVTHFGVVGRAVKRVSYEFS</sequence>
<reference evidence="1" key="1">
    <citation type="journal article" date="2023" name="bioRxiv">
        <title>Improved chromosome-level genome assembly for marigold (Tagetes erecta).</title>
        <authorList>
            <person name="Jiang F."/>
            <person name="Yuan L."/>
            <person name="Wang S."/>
            <person name="Wang H."/>
            <person name="Xu D."/>
            <person name="Wang A."/>
            <person name="Fan W."/>
        </authorList>
    </citation>
    <scope>NUCLEOTIDE SEQUENCE</scope>
    <source>
        <strain evidence="1">WSJ</strain>
        <tissue evidence="1">Leaf</tissue>
    </source>
</reference>
<evidence type="ECO:0000313" key="1">
    <source>
        <dbReference type="EMBL" id="KAK1428427.1"/>
    </source>
</evidence>